<keyword evidence="4" id="KW-0862">Zinc</keyword>
<dbReference type="InterPro" id="IPR051453">
    <property type="entry name" value="MBL_Glyoxalase_II"/>
</dbReference>
<gene>
    <name evidence="6" type="ORF">SAMEA104305318_00222</name>
</gene>
<evidence type="ECO:0000313" key="7">
    <source>
        <dbReference type="Proteomes" id="UP000252694"/>
    </source>
</evidence>
<name>A0A333USA7_ACIBA</name>
<keyword evidence="3 6" id="KW-0378">Hydrolase</keyword>
<dbReference type="AlphaFoldDB" id="A0A333USA7"/>
<evidence type="ECO:0000256" key="3">
    <source>
        <dbReference type="ARBA" id="ARBA00022801"/>
    </source>
</evidence>
<dbReference type="PANTHER" id="PTHR46233">
    <property type="entry name" value="HYDROXYACYLGLUTATHIONE HYDROLASE GLOC"/>
    <property type="match status" value="1"/>
</dbReference>
<dbReference type="InterPro" id="IPR001279">
    <property type="entry name" value="Metallo-B-lactamas"/>
</dbReference>
<comment type="cofactor">
    <cofactor evidence="1">
        <name>Zn(2+)</name>
        <dbReference type="ChEBI" id="CHEBI:29105"/>
    </cofactor>
</comment>
<accession>A0A333USA7</accession>
<evidence type="ECO:0000256" key="2">
    <source>
        <dbReference type="ARBA" id="ARBA00022723"/>
    </source>
</evidence>
<proteinExistence type="predicted"/>
<dbReference type="Proteomes" id="UP000252694">
    <property type="component" value="Unassembled WGS sequence"/>
</dbReference>
<dbReference type="RefSeq" id="WP_114189674.1">
    <property type="nucleotide sequence ID" value="NZ_CP136173.1"/>
</dbReference>
<dbReference type="GO" id="GO:0016787">
    <property type="term" value="F:hydrolase activity"/>
    <property type="evidence" value="ECO:0007669"/>
    <property type="project" value="UniProtKB-KW"/>
</dbReference>
<reference evidence="6 7" key="1">
    <citation type="submission" date="2018-07" db="EMBL/GenBank/DDBJ databases">
        <authorList>
            <consortium name="Pathogen Informatics"/>
        </authorList>
    </citation>
    <scope>NUCLEOTIDE SEQUENCE [LARGE SCALE GENOMIC DNA]</scope>
    <source>
        <strain evidence="6 7">4300STDY7045823</strain>
    </source>
</reference>
<evidence type="ECO:0000256" key="4">
    <source>
        <dbReference type="ARBA" id="ARBA00022833"/>
    </source>
</evidence>
<dbReference type="Pfam" id="PF00753">
    <property type="entry name" value="Lactamase_B"/>
    <property type="match status" value="1"/>
</dbReference>
<dbReference type="SUPFAM" id="SSF56281">
    <property type="entry name" value="Metallo-hydrolase/oxidoreductase"/>
    <property type="match status" value="1"/>
</dbReference>
<dbReference type="EMBL" id="UFMQ01000001">
    <property type="protein sequence ID" value="SST15801.1"/>
    <property type="molecule type" value="Genomic_DNA"/>
</dbReference>
<dbReference type="InterPro" id="IPR036866">
    <property type="entry name" value="RibonucZ/Hydroxyglut_hydro"/>
</dbReference>
<dbReference type="PANTHER" id="PTHR46233:SF3">
    <property type="entry name" value="HYDROXYACYLGLUTATHIONE HYDROLASE GLOC"/>
    <property type="match status" value="1"/>
</dbReference>
<evidence type="ECO:0000256" key="1">
    <source>
        <dbReference type="ARBA" id="ARBA00001947"/>
    </source>
</evidence>
<dbReference type="GO" id="GO:0046872">
    <property type="term" value="F:metal ion binding"/>
    <property type="evidence" value="ECO:0007669"/>
    <property type="project" value="UniProtKB-KW"/>
</dbReference>
<sequence>MLQVKIVSVTAFAQNCSLVWDSETKEAVLIDAGGDAAVLKKEVEALGLKVKALWLTHGHLDHAGAVGELAKEWSVPVVGPHKEDQFWLDMIQEVSARYGFPIPQPVKVDQWLEGGEVLKLGEDEFEVRFAPGHTPGHVMFYNKNHGLLWTGDVLFKGSIGRTDFPRGNHDQLIESIQRECFSLPDETQFISGHGPMSTIGYEKQFNPFVAGKAG</sequence>
<feature type="domain" description="Metallo-beta-lactamase" evidence="5">
    <location>
        <begin position="13"/>
        <end position="193"/>
    </location>
</feature>
<evidence type="ECO:0000313" key="6">
    <source>
        <dbReference type="EMBL" id="SST15801.1"/>
    </source>
</evidence>
<dbReference type="CDD" id="cd07737">
    <property type="entry name" value="YcbL-like_MBL-fold"/>
    <property type="match status" value="1"/>
</dbReference>
<protein>
    <submittedName>
        <fullName evidence="6">Zn-dependent hydrolase, including glyoxylase</fullName>
    </submittedName>
</protein>
<keyword evidence="2" id="KW-0479">Metal-binding</keyword>
<dbReference type="Gene3D" id="3.60.15.10">
    <property type="entry name" value="Ribonuclease Z/Hydroxyacylglutathione hydrolase-like"/>
    <property type="match status" value="1"/>
</dbReference>
<dbReference type="SMART" id="SM00849">
    <property type="entry name" value="Lactamase_B"/>
    <property type="match status" value="1"/>
</dbReference>
<organism evidence="6 7">
    <name type="scientific">Acinetobacter baumannii</name>
    <dbReference type="NCBI Taxonomy" id="470"/>
    <lineage>
        <taxon>Bacteria</taxon>
        <taxon>Pseudomonadati</taxon>
        <taxon>Pseudomonadota</taxon>
        <taxon>Gammaproteobacteria</taxon>
        <taxon>Moraxellales</taxon>
        <taxon>Moraxellaceae</taxon>
        <taxon>Acinetobacter</taxon>
        <taxon>Acinetobacter calcoaceticus/baumannii complex</taxon>
    </lineage>
</organism>
<evidence type="ECO:0000259" key="5">
    <source>
        <dbReference type="SMART" id="SM00849"/>
    </source>
</evidence>